<dbReference type="Pfam" id="PF06985">
    <property type="entry name" value="HET"/>
    <property type="match status" value="1"/>
</dbReference>
<dbReference type="GO" id="GO:0009116">
    <property type="term" value="P:nucleoside metabolic process"/>
    <property type="evidence" value="ECO:0007669"/>
    <property type="project" value="InterPro"/>
</dbReference>
<dbReference type="GO" id="GO:0003824">
    <property type="term" value="F:catalytic activity"/>
    <property type="evidence" value="ECO:0007669"/>
    <property type="project" value="InterPro"/>
</dbReference>
<evidence type="ECO:0000313" key="2">
    <source>
        <dbReference type="EMBL" id="RBR09505.1"/>
    </source>
</evidence>
<dbReference type="RefSeq" id="XP_031011956.1">
    <property type="nucleotide sequence ID" value="XM_031163971.1"/>
</dbReference>
<keyword evidence="3" id="KW-1185">Reference proteome</keyword>
<dbReference type="OrthoDB" id="194358at2759"/>
<accession>A0A366QZW1</accession>
<dbReference type="InterPro" id="IPR036770">
    <property type="entry name" value="Ankyrin_rpt-contain_sf"/>
</dbReference>
<dbReference type="InterPro" id="IPR035994">
    <property type="entry name" value="Nucleoside_phosphorylase_sf"/>
</dbReference>
<dbReference type="InterPro" id="IPR052895">
    <property type="entry name" value="HetReg/Transcr_Mod"/>
</dbReference>
<dbReference type="Proteomes" id="UP000253153">
    <property type="component" value="Unassembled WGS sequence"/>
</dbReference>
<dbReference type="InterPro" id="IPR010730">
    <property type="entry name" value="HET"/>
</dbReference>
<evidence type="ECO:0000313" key="3">
    <source>
        <dbReference type="Proteomes" id="UP000253153"/>
    </source>
</evidence>
<dbReference type="EMBL" id="QKXC01000263">
    <property type="protein sequence ID" value="RBR09505.1"/>
    <property type="molecule type" value="Genomic_DNA"/>
</dbReference>
<name>A0A366QZW1_9HYPO</name>
<evidence type="ECO:0000259" key="1">
    <source>
        <dbReference type="Pfam" id="PF06985"/>
    </source>
</evidence>
<gene>
    <name evidence="2" type="ORF">FIESC28_09836</name>
</gene>
<dbReference type="PANTHER" id="PTHR24148:SF73">
    <property type="entry name" value="HET DOMAIN PROTEIN (AFU_ORTHOLOGUE AFUA_8G01020)"/>
    <property type="match status" value="1"/>
</dbReference>
<organism evidence="2 3">
    <name type="scientific">Fusarium coffeatum</name>
    <dbReference type="NCBI Taxonomy" id="231269"/>
    <lineage>
        <taxon>Eukaryota</taxon>
        <taxon>Fungi</taxon>
        <taxon>Dikarya</taxon>
        <taxon>Ascomycota</taxon>
        <taxon>Pezizomycotina</taxon>
        <taxon>Sordariomycetes</taxon>
        <taxon>Hypocreomycetidae</taxon>
        <taxon>Hypocreales</taxon>
        <taxon>Nectriaceae</taxon>
        <taxon>Fusarium</taxon>
        <taxon>Fusarium incarnatum-equiseti species complex</taxon>
    </lineage>
</organism>
<dbReference type="Gene3D" id="1.25.40.20">
    <property type="entry name" value="Ankyrin repeat-containing domain"/>
    <property type="match status" value="1"/>
</dbReference>
<dbReference type="GeneID" id="41999267"/>
<dbReference type="Gene3D" id="3.40.50.1580">
    <property type="entry name" value="Nucleoside phosphorylase domain"/>
    <property type="match status" value="1"/>
</dbReference>
<protein>
    <recommendedName>
        <fullName evidence="1">Heterokaryon incompatibility domain-containing protein</fullName>
    </recommendedName>
</protein>
<sequence>MELPDRQQCRIFVVAPVKGDYKTAELLLHEKYYEHALNSSGATCLVGRIGSHYIVLAGNSEDILDIAAFTNDTVNDILKQFPSIKAGFLIGVDGIAPAAGIARTGDVVVGTPQGIEPGVVQFDGSQTAQLNRLSVTHQMARPPTAVLSVVEDLKSWLGRLECQEQFFKKSMTVYNAETEQQNLSWSNSVKILHGKVASCNHESPKDETLHRTGYNSKVLCFERAAAKLNFQLPILTVCGVTKKPTSSEDTPKQRAGTAAVTYALLVASKIDPSQLEKEHTFTDIFSYEPFGLERPGFRLMQLHQGTQPSIQCSLFQAYLDEEASIMPYEALSYVWGSQNTPCEITVDGKTLCITISLYDALCHLRQPHEDRILWVDALCIDQSNIKERSHQVNHMGEIYRKCENVIIWLGYLSGNAADLKTVVDRFSMKLPSEAFRKWPRGDQRWRDQWQQIKESLGITDNKRLLNGLKIFMENPWFTRVWVLQEVANAKRAIVECNLGKISAKLFALLPHIIDSPVSEQCQAVLDIMPSPLKTTTWWSQDRNLCTLLCKFKGSKASDPRDKVYALLGMASDMELSSIEPDYAKEEHVVVQELCVYIYGSQKPANTFSTTSIRELQSQLSTISARLLTDKLEQHVTTDCLLRFLSRQGMVKAIHNDVFHQLLDHGSFPTNAYLDKCEGPIPFNLDVAKRTLSAFPDVFDVFEQRHHISPGLTRNILSWMAQARHHGLRPFLERARGAVDPGSELVMNVMAYGPTDRISLLRSVFEAFREPMQLDENVFLLAIGEDKTTLKLILQNCQQPIVIPKKVLAKAASTDVETLQIILETPRNAVHLEEETFAAAASQSLATVRFLLDHCDRPVLISRQFLRDAIRIGTDILERVLKMSSESSTMIDGSLLALAAKQGPKTLRILLDHCHDPGHRVSEAIHSAVKYDSRTLKTLLELCPCKVELDEALFVCAVSKGPKALRLLFQHCILPVNLTDRMLDIAIASGIAILEEIFEDWASDIETSPAIIKKATMTGTQALEHLINNAESKLQITYDILEHSKVSGPSHQMLLGVRASERNITEDEAIRAIQSGPEGFLELLNRQGTNFRLNERICEIAIQHDYALYYLPRKRPSEWLIFRPKSGSYQLVNSEEDDSPMRAIRERRLFTTWEDSLLESRNVQELFPFEL</sequence>
<comment type="caution">
    <text evidence="2">The sequence shown here is derived from an EMBL/GenBank/DDBJ whole genome shotgun (WGS) entry which is preliminary data.</text>
</comment>
<dbReference type="PANTHER" id="PTHR24148">
    <property type="entry name" value="ANKYRIN REPEAT DOMAIN-CONTAINING PROTEIN 39 HOMOLOG-RELATED"/>
    <property type="match status" value="1"/>
</dbReference>
<proteinExistence type="predicted"/>
<dbReference type="AlphaFoldDB" id="A0A366QZW1"/>
<feature type="domain" description="Heterokaryon incompatibility" evidence="1">
    <location>
        <begin position="328"/>
        <end position="485"/>
    </location>
</feature>
<reference evidence="2 3" key="1">
    <citation type="submission" date="2018-06" db="EMBL/GenBank/DDBJ databases">
        <title>Fusarium incarnatum-equiseti species complex species 28.</title>
        <authorList>
            <person name="Gardiner D.M."/>
        </authorList>
    </citation>
    <scope>NUCLEOTIDE SEQUENCE [LARGE SCALE GENOMIC DNA]</scope>
    <source>
        <strain evidence="2 3">FIESC_28</strain>
    </source>
</reference>